<dbReference type="InterPro" id="IPR011050">
    <property type="entry name" value="Pectin_lyase_fold/virulence"/>
</dbReference>
<sequence length="747" mass="79175">MSYIGKTNWRYDEMVTEEDMNRIERGISAIYSGAYVIAPADATEVSKSRATLVLTGVDDDVLINKAISEIYTNPSGEFGEWKQPTLHFLEGRINLSGTIFLKSGLCIFGAGAANTIFKLQDNSKSDLFGQVAGEKTLYKNHLRGFAIDGNHANNKDKEYYGINLIPQEIILEDLWVYNCYRGAKLYGEGSYGGFITKCMIQNNYHYGLAIGGDSIMTSCGIGGNAKDPAVELEWGACGLFVAGHNTQVIANHFADNLVDVFSNWGSYNQYIANVFEAGLKENIIFEGRAWANIINSNRFGGRHAASSNNNTDSIVFRNIDANEGAQGNVISGNSFSVHETAEVGYKYCISESANCDKNDFRSNSFAGKYPAYSQSSPFHVVGQETKVDTKLEAANVSIIDSANHFTSTNVEGALAELFTSASNGKSAVAAAITGMGQAASQSETFAQLASKVSLISNDANASTGDVLSGKTYYQGGAKKTGSMPNHGAVTLTPNGHGSIGIPAGYHNGGGVVAQVYVPAGDVKAGTTIAGVGGAMPDRGAMTLWPSGHGPVNIPAGFHNGGGQVAQVSVPAGNVLAGTRIADVEGSMPNHGAPNWNPTTYDQWLPAGYYGGGRIAGDGNLRAENIVSGANIFGVAGTGIRVAVGSARWSQAPGPEKPSTLTVTGLAFKPYVIYVGLNPQGYVGPYTYGYNGGFADNGNGGFFVLTSSRHVERCFTTSANGFSIYIPWSNNNQPFDGMVDYWIALSQF</sequence>
<dbReference type="SUPFAM" id="SSF51126">
    <property type="entry name" value="Pectin lyase-like"/>
    <property type="match status" value="1"/>
</dbReference>
<name>A0A163XA99_9BACL</name>
<reference evidence="2" key="1">
    <citation type="submission" date="2016-01" db="EMBL/GenBank/DDBJ databases">
        <title>Draft genome of Chromobacterium sp. F49.</title>
        <authorList>
            <person name="Hong K.W."/>
        </authorList>
    </citation>
    <scope>NUCLEOTIDE SEQUENCE [LARGE SCALE GENOMIC DNA]</scope>
    <source>
        <strain evidence="2">M63</strain>
    </source>
</reference>
<dbReference type="Gene3D" id="2.160.20.10">
    <property type="entry name" value="Single-stranded right-handed beta-helix, Pectin lyase-like"/>
    <property type="match status" value="1"/>
</dbReference>
<keyword evidence="2" id="KW-1185">Reference proteome</keyword>
<dbReference type="EMBL" id="LQRA01000060">
    <property type="protein sequence ID" value="KZE77580.1"/>
    <property type="molecule type" value="Genomic_DNA"/>
</dbReference>
<evidence type="ECO:0000313" key="1">
    <source>
        <dbReference type="EMBL" id="KZE77580.1"/>
    </source>
</evidence>
<protein>
    <recommendedName>
        <fullName evidence="3">Right handed beta helix domain-containing protein</fullName>
    </recommendedName>
</protein>
<organism evidence="1 2">
    <name type="scientific">Paenibacillus elgii</name>
    <dbReference type="NCBI Taxonomy" id="189691"/>
    <lineage>
        <taxon>Bacteria</taxon>
        <taxon>Bacillati</taxon>
        <taxon>Bacillota</taxon>
        <taxon>Bacilli</taxon>
        <taxon>Bacillales</taxon>
        <taxon>Paenibacillaceae</taxon>
        <taxon>Paenibacillus</taxon>
    </lineage>
</organism>
<evidence type="ECO:0000313" key="2">
    <source>
        <dbReference type="Proteomes" id="UP000076563"/>
    </source>
</evidence>
<accession>A0A163XA99</accession>
<dbReference type="AlphaFoldDB" id="A0A163XA99"/>
<proteinExistence type="predicted"/>
<comment type="caution">
    <text evidence="1">The sequence shown here is derived from an EMBL/GenBank/DDBJ whole genome shotgun (WGS) entry which is preliminary data.</text>
</comment>
<dbReference type="InterPro" id="IPR012334">
    <property type="entry name" value="Pectin_lyas_fold"/>
</dbReference>
<dbReference type="Proteomes" id="UP000076563">
    <property type="component" value="Unassembled WGS sequence"/>
</dbReference>
<dbReference type="OrthoDB" id="2666006at2"/>
<gene>
    <name evidence="1" type="ORF">AV654_21130</name>
</gene>
<dbReference type="RefSeq" id="WP_063183650.1">
    <property type="nucleotide sequence ID" value="NZ_LQRA01000060.1"/>
</dbReference>
<evidence type="ECO:0008006" key="3">
    <source>
        <dbReference type="Google" id="ProtNLM"/>
    </source>
</evidence>